<evidence type="ECO:0000313" key="2">
    <source>
        <dbReference type="EMBL" id="NHZ38216.1"/>
    </source>
</evidence>
<evidence type="ECO:0000256" key="1">
    <source>
        <dbReference type="SAM" id="MobiDB-lite"/>
    </source>
</evidence>
<protein>
    <submittedName>
        <fullName evidence="2">Uncharacterized protein</fullName>
    </submittedName>
</protein>
<feature type="region of interest" description="Disordered" evidence="1">
    <location>
        <begin position="1"/>
        <end position="39"/>
    </location>
</feature>
<gene>
    <name evidence="2" type="ORF">F0185_32205</name>
</gene>
<organism evidence="2 3">
    <name type="scientific">Massilia rubra</name>
    <dbReference type="NCBI Taxonomy" id="2607910"/>
    <lineage>
        <taxon>Bacteria</taxon>
        <taxon>Pseudomonadati</taxon>
        <taxon>Pseudomonadota</taxon>
        <taxon>Betaproteobacteria</taxon>
        <taxon>Burkholderiales</taxon>
        <taxon>Oxalobacteraceae</taxon>
        <taxon>Telluria group</taxon>
        <taxon>Massilia</taxon>
    </lineage>
</organism>
<proteinExistence type="predicted"/>
<reference evidence="2 3" key="1">
    <citation type="submission" date="2019-09" db="EMBL/GenBank/DDBJ databases">
        <title>Taxonomy of Antarctic Massilia spp.: description of Massilia rubra sp. nov., Massilia aquatica sp. nov., Massilia mucilaginosa sp. nov., Massilia frigida sp. nov. isolated from streams, lakes and regoliths.</title>
        <authorList>
            <person name="Holochova P."/>
            <person name="Sedlacek I."/>
            <person name="Kralova S."/>
            <person name="Maslanova I."/>
            <person name="Busse H.-J."/>
            <person name="Stankova E."/>
            <person name="Vrbovska V."/>
            <person name="Kovarovic V."/>
            <person name="Bartak M."/>
            <person name="Svec P."/>
            <person name="Pantucek R."/>
        </authorList>
    </citation>
    <scope>NUCLEOTIDE SEQUENCE [LARGE SCALE GENOMIC DNA]</scope>
    <source>
        <strain evidence="2 3">CCM 8692</strain>
    </source>
</reference>
<feature type="compositionally biased region" description="Basic and acidic residues" evidence="1">
    <location>
        <begin position="123"/>
        <end position="136"/>
    </location>
</feature>
<feature type="compositionally biased region" description="Polar residues" evidence="1">
    <location>
        <begin position="1"/>
        <end position="10"/>
    </location>
</feature>
<evidence type="ECO:0000313" key="3">
    <source>
        <dbReference type="Proteomes" id="UP000785613"/>
    </source>
</evidence>
<accession>A0ABX0LTN9</accession>
<name>A0ABX0LTN9_9BURK</name>
<dbReference type="Proteomes" id="UP000785613">
    <property type="component" value="Unassembled WGS sequence"/>
</dbReference>
<sequence>MSSLNQSSGDTARGTDRSSPASASPDESGVQAARTVPPQSYSTHFHLSYVTTVHTTGKIVEDRKVHQILYTYRPEAGTSNSVPQARMSITCQIESEDKHEQLRLRVDSPPFEGGLVSPSEVHLPVEKPGSSDDALKSIRERRTAVLKEMFGIWKDRDDIPEGLQFQKAMRDEWG</sequence>
<feature type="region of interest" description="Disordered" evidence="1">
    <location>
        <begin position="116"/>
        <end position="136"/>
    </location>
</feature>
<dbReference type="EMBL" id="VUYU01000042">
    <property type="protein sequence ID" value="NHZ38216.1"/>
    <property type="molecule type" value="Genomic_DNA"/>
</dbReference>
<dbReference type="RefSeq" id="WP_167232545.1">
    <property type="nucleotide sequence ID" value="NZ_VUYU01000042.1"/>
</dbReference>
<keyword evidence="3" id="KW-1185">Reference proteome</keyword>
<comment type="caution">
    <text evidence="2">The sequence shown here is derived from an EMBL/GenBank/DDBJ whole genome shotgun (WGS) entry which is preliminary data.</text>
</comment>